<keyword evidence="3" id="KW-1185">Reference proteome</keyword>
<sequence>MTAEQVRAALTAPTGADLADTADALVEGPLAEPRGLLSPRAGGAVYRRWRAHPAAKGGWTPEPWGPADERMVDDLRNAEFGGLAAARDRLAALAKAAEALREGAAGLRTRLSDTWGGRGADTAATRFDQLSVAARTWHDGLLRLATALDGGRGVAADALHGWAAQAATLRGIAVDNLANRQDQIDRLDAALRSYTPAQLRTPGTLNLNGIAEDPWPSAEVIDYLDDYCGRYAAAVARFRADLRAVHDATAQGWRAFTDAIRAVDPDPFTAVTPSSSTAPSAAVPTGTAPSGAATGESVTIREGGRAITVDSSMGITVDRGDGKPTKYVVDSAPSPQPAPKPAAASAAADTPGTPAPDAAATPSEAGVPAGGSAGGSVGGGGAAVGGGGGTSAGQPPLQPGAMTNAEAPPSQESRAGVGGSAPAAAGPAAGAGMAGGGMGGMPMGGGGGGQGGGGGDTDRKASQWRLVGSLFDDNDPAAFFDGVVGEDPANRAKG</sequence>
<dbReference type="RefSeq" id="WP_104478016.1">
    <property type="nucleotide sequence ID" value="NZ_CP154825.1"/>
</dbReference>
<gene>
    <name evidence="2" type="ORF">CLV40_103195</name>
</gene>
<organism evidence="2 3">
    <name type="scientific">Actinokineospora auranticolor</name>
    <dbReference type="NCBI Taxonomy" id="155976"/>
    <lineage>
        <taxon>Bacteria</taxon>
        <taxon>Bacillati</taxon>
        <taxon>Actinomycetota</taxon>
        <taxon>Actinomycetes</taxon>
        <taxon>Pseudonocardiales</taxon>
        <taxon>Pseudonocardiaceae</taxon>
        <taxon>Actinokineospora</taxon>
    </lineage>
</organism>
<feature type="region of interest" description="Disordered" evidence="1">
    <location>
        <begin position="270"/>
        <end position="494"/>
    </location>
</feature>
<feature type="compositionally biased region" description="Gly residues" evidence="1">
    <location>
        <begin position="432"/>
        <end position="455"/>
    </location>
</feature>
<dbReference type="Proteomes" id="UP000239203">
    <property type="component" value="Unassembled WGS sequence"/>
</dbReference>
<reference evidence="2 3" key="1">
    <citation type="submission" date="2018-02" db="EMBL/GenBank/DDBJ databases">
        <title>Genomic Encyclopedia of Archaeal and Bacterial Type Strains, Phase II (KMG-II): from individual species to whole genera.</title>
        <authorList>
            <person name="Goeker M."/>
        </authorList>
    </citation>
    <scope>NUCLEOTIDE SEQUENCE [LARGE SCALE GENOMIC DNA]</scope>
    <source>
        <strain evidence="2 3">YU 961-1</strain>
    </source>
</reference>
<dbReference type="SUPFAM" id="SSF140453">
    <property type="entry name" value="EsxAB dimer-like"/>
    <property type="match status" value="1"/>
</dbReference>
<dbReference type="OrthoDB" id="3701362at2"/>
<dbReference type="EMBL" id="PTIX01000003">
    <property type="protein sequence ID" value="PPK69585.1"/>
    <property type="molecule type" value="Genomic_DNA"/>
</dbReference>
<name>A0A2S6GWG6_9PSEU</name>
<feature type="compositionally biased region" description="Low complexity" evidence="1">
    <location>
        <begin position="420"/>
        <end position="431"/>
    </location>
</feature>
<comment type="caution">
    <text evidence="2">The sequence shown here is derived from an EMBL/GenBank/DDBJ whole genome shotgun (WGS) entry which is preliminary data.</text>
</comment>
<feature type="compositionally biased region" description="Low complexity" evidence="1">
    <location>
        <begin position="341"/>
        <end position="367"/>
    </location>
</feature>
<accession>A0A2S6GWG6</accession>
<protein>
    <submittedName>
        <fullName evidence="2">Uncharacterized protein</fullName>
    </submittedName>
</protein>
<feature type="compositionally biased region" description="Gly residues" evidence="1">
    <location>
        <begin position="368"/>
        <end position="391"/>
    </location>
</feature>
<evidence type="ECO:0000313" key="2">
    <source>
        <dbReference type="EMBL" id="PPK69585.1"/>
    </source>
</evidence>
<dbReference type="InterPro" id="IPR036689">
    <property type="entry name" value="ESAT-6-like_sf"/>
</dbReference>
<dbReference type="AlphaFoldDB" id="A0A2S6GWG6"/>
<feature type="compositionally biased region" description="Low complexity" evidence="1">
    <location>
        <begin position="270"/>
        <end position="290"/>
    </location>
</feature>
<proteinExistence type="predicted"/>
<evidence type="ECO:0000256" key="1">
    <source>
        <dbReference type="SAM" id="MobiDB-lite"/>
    </source>
</evidence>
<evidence type="ECO:0000313" key="3">
    <source>
        <dbReference type="Proteomes" id="UP000239203"/>
    </source>
</evidence>